<evidence type="ECO:0000313" key="1">
    <source>
        <dbReference type="EMBL" id="KAK4012779.1"/>
    </source>
</evidence>
<dbReference type="EMBL" id="JAOYFB010000004">
    <property type="protein sequence ID" value="KAK4012779.1"/>
    <property type="molecule type" value="Genomic_DNA"/>
</dbReference>
<proteinExistence type="predicted"/>
<comment type="caution">
    <text evidence="1">The sequence shown here is derived from an EMBL/GenBank/DDBJ whole genome shotgun (WGS) entry which is preliminary data.</text>
</comment>
<gene>
    <name evidence="1" type="ORF">OUZ56_025035</name>
</gene>
<protein>
    <submittedName>
        <fullName evidence="1">Uncharacterized protein</fullName>
    </submittedName>
</protein>
<accession>A0ABQ9ZIN1</accession>
<evidence type="ECO:0000313" key="2">
    <source>
        <dbReference type="Proteomes" id="UP001234178"/>
    </source>
</evidence>
<sequence length="81" mass="9194">MMVRVILTTKPKNLLGNHHKSKSKKVNQVIKEAMTFTCWAVLYDNIPQLRVINKGQQAYTETNTTLSHTQQVPTSIVNCIP</sequence>
<organism evidence="1 2">
    <name type="scientific">Daphnia magna</name>
    <dbReference type="NCBI Taxonomy" id="35525"/>
    <lineage>
        <taxon>Eukaryota</taxon>
        <taxon>Metazoa</taxon>
        <taxon>Ecdysozoa</taxon>
        <taxon>Arthropoda</taxon>
        <taxon>Crustacea</taxon>
        <taxon>Branchiopoda</taxon>
        <taxon>Diplostraca</taxon>
        <taxon>Cladocera</taxon>
        <taxon>Anomopoda</taxon>
        <taxon>Daphniidae</taxon>
        <taxon>Daphnia</taxon>
    </lineage>
</organism>
<dbReference type="Proteomes" id="UP001234178">
    <property type="component" value="Unassembled WGS sequence"/>
</dbReference>
<name>A0ABQ9ZIN1_9CRUS</name>
<keyword evidence="2" id="KW-1185">Reference proteome</keyword>
<reference evidence="1 2" key="1">
    <citation type="journal article" date="2023" name="Nucleic Acids Res.">
        <title>The hologenome of Daphnia magna reveals possible DNA methylation and microbiome-mediated evolution of the host genome.</title>
        <authorList>
            <person name="Chaturvedi A."/>
            <person name="Li X."/>
            <person name="Dhandapani V."/>
            <person name="Marshall H."/>
            <person name="Kissane S."/>
            <person name="Cuenca-Cambronero M."/>
            <person name="Asole G."/>
            <person name="Calvet F."/>
            <person name="Ruiz-Romero M."/>
            <person name="Marangio P."/>
            <person name="Guigo R."/>
            <person name="Rago D."/>
            <person name="Mirbahai L."/>
            <person name="Eastwood N."/>
            <person name="Colbourne J.K."/>
            <person name="Zhou J."/>
            <person name="Mallon E."/>
            <person name="Orsini L."/>
        </authorList>
    </citation>
    <scope>NUCLEOTIDE SEQUENCE [LARGE SCALE GENOMIC DNA]</scope>
    <source>
        <strain evidence="1">LRV0_1</strain>
    </source>
</reference>